<dbReference type="AlphaFoldDB" id="A0A1Z4LSM7"/>
<gene>
    <name evidence="1" type="ORF">NIES267_36900</name>
</gene>
<dbReference type="EMBL" id="AP018227">
    <property type="protein sequence ID" value="BAY84194.1"/>
    <property type="molecule type" value="Genomic_DNA"/>
</dbReference>
<proteinExistence type="predicted"/>
<dbReference type="Proteomes" id="UP000218418">
    <property type="component" value="Chromosome"/>
</dbReference>
<evidence type="ECO:0000313" key="1">
    <source>
        <dbReference type="EMBL" id="BAY84194.1"/>
    </source>
</evidence>
<name>A0A1Z4LSM7_9CYAN</name>
<reference evidence="1 2" key="1">
    <citation type="submission" date="2017-06" db="EMBL/GenBank/DDBJ databases">
        <title>Genome sequencing of cyanobaciteial culture collection at National Institute for Environmental Studies (NIES).</title>
        <authorList>
            <person name="Hirose Y."/>
            <person name="Shimura Y."/>
            <person name="Fujisawa T."/>
            <person name="Nakamura Y."/>
            <person name="Kawachi M."/>
        </authorList>
    </citation>
    <scope>NUCLEOTIDE SEQUENCE [LARGE SCALE GENOMIC DNA]</scope>
    <source>
        <strain evidence="1 2">NIES-267</strain>
    </source>
</reference>
<keyword evidence="2" id="KW-1185">Reference proteome</keyword>
<organism evidence="1 2">
    <name type="scientific">Calothrix parasitica NIES-267</name>
    <dbReference type="NCBI Taxonomy" id="1973488"/>
    <lineage>
        <taxon>Bacteria</taxon>
        <taxon>Bacillati</taxon>
        <taxon>Cyanobacteriota</taxon>
        <taxon>Cyanophyceae</taxon>
        <taxon>Nostocales</taxon>
        <taxon>Calotrichaceae</taxon>
        <taxon>Calothrix</taxon>
    </lineage>
</organism>
<dbReference type="NCBIfam" id="TIGR02646">
    <property type="entry name" value="retron system putative HNH endonuclease"/>
    <property type="match status" value="1"/>
</dbReference>
<dbReference type="OrthoDB" id="8617719at2"/>
<protein>
    <recommendedName>
        <fullName evidence="3">TIGR02646 family protein</fullName>
    </recommendedName>
</protein>
<evidence type="ECO:0000313" key="2">
    <source>
        <dbReference type="Proteomes" id="UP000218418"/>
    </source>
</evidence>
<evidence type="ECO:0008006" key="3">
    <source>
        <dbReference type="Google" id="ProtNLM"/>
    </source>
</evidence>
<dbReference type="InterPro" id="IPR013467">
    <property type="entry name" value="HNH78-like"/>
</dbReference>
<dbReference type="Gene3D" id="1.10.30.50">
    <property type="match status" value="1"/>
</dbReference>
<sequence>MKHIDKGSEPQSLTAYNKKVSASTKWKSFNRKVKNDVYDSILHEQGYICCYCGIRIHRKKCHIEHYRPKSKYTHLTFDYSNLISSCQGEDEQRPTKPVHCGHKKGGWFDEGLMISPLDPNCSSYFRYTGAGEILPTQDPLHQQAAETTIKMLALDINKLKKMRRKVVDGVIQATQDLSEEEIKELAEAWLERDTSERYEPFWATIDYVMKQFY</sequence>
<accession>A0A1Z4LSM7</accession>